<evidence type="ECO:0000313" key="2">
    <source>
        <dbReference type="EMBL" id="KAJ8441283.1"/>
    </source>
</evidence>
<evidence type="ECO:0000313" key="3">
    <source>
        <dbReference type="Proteomes" id="UP001153076"/>
    </source>
</evidence>
<name>A0A9Q1QG79_9CARY</name>
<dbReference type="Proteomes" id="UP001153076">
    <property type="component" value="Unassembled WGS sequence"/>
</dbReference>
<organism evidence="2 3">
    <name type="scientific">Carnegiea gigantea</name>
    <dbReference type="NCBI Taxonomy" id="171969"/>
    <lineage>
        <taxon>Eukaryota</taxon>
        <taxon>Viridiplantae</taxon>
        <taxon>Streptophyta</taxon>
        <taxon>Embryophyta</taxon>
        <taxon>Tracheophyta</taxon>
        <taxon>Spermatophyta</taxon>
        <taxon>Magnoliopsida</taxon>
        <taxon>eudicotyledons</taxon>
        <taxon>Gunneridae</taxon>
        <taxon>Pentapetalae</taxon>
        <taxon>Caryophyllales</taxon>
        <taxon>Cactineae</taxon>
        <taxon>Cactaceae</taxon>
        <taxon>Cactoideae</taxon>
        <taxon>Echinocereeae</taxon>
        <taxon>Carnegiea</taxon>
    </lineage>
</organism>
<comment type="caution">
    <text evidence="2">The sequence shown here is derived from an EMBL/GenBank/DDBJ whole genome shotgun (WGS) entry which is preliminary data.</text>
</comment>
<accession>A0A9Q1QG79</accession>
<gene>
    <name evidence="2" type="ORF">Cgig2_013698</name>
</gene>
<feature type="compositionally biased region" description="Polar residues" evidence="1">
    <location>
        <begin position="93"/>
        <end position="106"/>
    </location>
</feature>
<feature type="region of interest" description="Disordered" evidence="1">
    <location>
        <begin position="58"/>
        <end position="158"/>
    </location>
</feature>
<dbReference type="AlphaFoldDB" id="A0A9Q1QG79"/>
<feature type="compositionally biased region" description="Basic and acidic residues" evidence="1">
    <location>
        <begin position="70"/>
        <end position="92"/>
    </location>
</feature>
<feature type="compositionally biased region" description="Low complexity" evidence="1">
    <location>
        <begin position="107"/>
        <end position="125"/>
    </location>
</feature>
<proteinExistence type="predicted"/>
<protein>
    <submittedName>
        <fullName evidence="2">Uncharacterized protein</fullName>
    </submittedName>
</protein>
<sequence>MQNQRAYAKAVDLLSKIREEATVEIKLYKARTRRPAMERQVSEEVKRAIEAANSARSFPHFDYIPTHGGEPSHRPERVPSPDYLERKGEVSRSNRSARPSGRPTQGATAKSITASTTYATYSKRTTWLEEQEQTYKPRGEISGRRRLSPERCTHRDRT</sequence>
<dbReference type="EMBL" id="JAKOGI010000171">
    <property type="protein sequence ID" value="KAJ8441283.1"/>
    <property type="molecule type" value="Genomic_DNA"/>
</dbReference>
<feature type="compositionally biased region" description="Basic and acidic residues" evidence="1">
    <location>
        <begin position="133"/>
        <end position="158"/>
    </location>
</feature>
<evidence type="ECO:0000256" key="1">
    <source>
        <dbReference type="SAM" id="MobiDB-lite"/>
    </source>
</evidence>
<reference evidence="2" key="1">
    <citation type="submission" date="2022-04" db="EMBL/GenBank/DDBJ databases">
        <title>Carnegiea gigantea Genome sequencing and assembly v2.</title>
        <authorList>
            <person name="Copetti D."/>
            <person name="Sanderson M.J."/>
            <person name="Burquez A."/>
            <person name="Wojciechowski M.F."/>
        </authorList>
    </citation>
    <scope>NUCLEOTIDE SEQUENCE</scope>
    <source>
        <strain evidence="2">SGP5-SGP5p</strain>
        <tissue evidence="2">Aerial part</tissue>
    </source>
</reference>
<keyword evidence="3" id="KW-1185">Reference proteome</keyword>